<evidence type="ECO:0000256" key="1">
    <source>
        <dbReference type="SAM" id="Phobius"/>
    </source>
</evidence>
<dbReference type="Proteomes" id="UP000235145">
    <property type="component" value="Unassembled WGS sequence"/>
</dbReference>
<protein>
    <recommendedName>
        <fullName evidence="2">RING-type domain-containing protein</fullName>
    </recommendedName>
</protein>
<feature type="domain" description="RING-type" evidence="2">
    <location>
        <begin position="112"/>
        <end position="137"/>
    </location>
</feature>
<gene>
    <name evidence="3" type="ORF">LSAT_V11C200089210</name>
</gene>
<name>A0A9R1WHD5_LACSA</name>
<reference evidence="3 4" key="1">
    <citation type="journal article" date="2017" name="Nat. Commun.">
        <title>Genome assembly with in vitro proximity ligation data and whole-genome triplication in lettuce.</title>
        <authorList>
            <person name="Reyes-Chin-Wo S."/>
            <person name="Wang Z."/>
            <person name="Yang X."/>
            <person name="Kozik A."/>
            <person name="Arikit S."/>
            <person name="Song C."/>
            <person name="Xia L."/>
            <person name="Froenicke L."/>
            <person name="Lavelle D.O."/>
            <person name="Truco M.J."/>
            <person name="Xia R."/>
            <person name="Zhu S."/>
            <person name="Xu C."/>
            <person name="Xu H."/>
            <person name="Xu X."/>
            <person name="Cox K."/>
            <person name="Korf I."/>
            <person name="Meyers B.C."/>
            <person name="Michelmore R.W."/>
        </authorList>
    </citation>
    <scope>NUCLEOTIDE SEQUENCE [LARGE SCALE GENOMIC DNA]</scope>
    <source>
        <strain evidence="4">cv. Salinas</strain>
        <tissue evidence="3">Seedlings</tissue>
    </source>
</reference>
<feature type="transmembrane region" description="Helical" evidence="1">
    <location>
        <begin position="24"/>
        <end position="44"/>
    </location>
</feature>
<keyword evidence="4" id="KW-1185">Reference proteome</keyword>
<dbReference type="PANTHER" id="PTHR46719:SF24">
    <property type="entry name" value="ZINC FINGER, RING_FYVE_PHD-TYPE-RELATED"/>
    <property type="match status" value="1"/>
</dbReference>
<dbReference type="InterPro" id="IPR001841">
    <property type="entry name" value="Znf_RING"/>
</dbReference>
<keyword evidence="1" id="KW-0472">Membrane</keyword>
<dbReference type="InterPro" id="IPR013083">
    <property type="entry name" value="Znf_RING/FYVE/PHD"/>
</dbReference>
<dbReference type="PANTHER" id="PTHR46719">
    <property type="entry name" value="TRANSCRIPTION FACTOR C2H2 FAMILY-RELATED"/>
    <property type="match status" value="1"/>
</dbReference>
<dbReference type="Gene3D" id="3.30.40.10">
    <property type="entry name" value="Zinc/RING finger domain, C3HC4 (zinc finger)"/>
    <property type="match status" value="1"/>
</dbReference>
<keyword evidence="1" id="KW-1133">Transmembrane helix</keyword>
<comment type="caution">
    <text evidence="3">The sequence shown here is derived from an EMBL/GenBank/DDBJ whole genome shotgun (WGS) entry which is preliminary data.</text>
</comment>
<sequence length="198" mass="21745">MDAGEPSYTTGDTLHTERAFTSNLGVFFAVFFLIIVLSYGSYVYRRSIRSQSSLPIISLDDTVHSDDDDECRGLDDDVLGTFPTILYSEVAMLLNGETNTATHADNCGSAGCSICLADYKPADVIRLLPECSHLFHHVRLENERNEKQNSIVCSHRFSAIKQLEFYLDAICNSSSLSLMATGKKDGDVAARKTVTMGA</sequence>
<evidence type="ECO:0000313" key="3">
    <source>
        <dbReference type="EMBL" id="KAJ0223844.1"/>
    </source>
</evidence>
<evidence type="ECO:0000313" key="4">
    <source>
        <dbReference type="Proteomes" id="UP000235145"/>
    </source>
</evidence>
<organism evidence="3 4">
    <name type="scientific">Lactuca sativa</name>
    <name type="common">Garden lettuce</name>
    <dbReference type="NCBI Taxonomy" id="4236"/>
    <lineage>
        <taxon>Eukaryota</taxon>
        <taxon>Viridiplantae</taxon>
        <taxon>Streptophyta</taxon>
        <taxon>Embryophyta</taxon>
        <taxon>Tracheophyta</taxon>
        <taxon>Spermatophyta</taxon>
        <taxon>Magnoliopsida</taxon>
        <taxon>eudicotyledons</taxon>
        <taxon>Gunneridae</taxon>
        <taxon>Pentapetalae</taxon>
        <taxon>asterids</taxon>
        <taxon>campanulids</taxon>
        <taxon>Asterales</taxon>
        <taxon>Asteraceae</taxon>
        <taxon>Cichorioideae</taxon>
        <taxon>Cichorieae</taxon>
        <taxon>Lactucinae</taxon>
        <taxon>Lactuca</taxon>
    </lineage>
</organism>
<dbReference type="EMBL" id="NBSK02000002">
    <property type="protein sequence ID" value="KAJ0223844.1"/>
    <property type="molecule type" value="Genomic_DNA"/>
</dbReference>
<dbReference type="SUPFAM" id="SSF57850">
    <property type="entry name" value="RING/U-box"/>
    <property type="match status" value="1"/>
</dbReference>
<evidence type="ECO:0000259" key="2">
    <source>
        <dbReference type="Pfam" id="PF17123"/>
    </source>
</evidence>
<proteinExistence type="predicted"/>
<keyword evidence="1" id="KW-0812">Transmembrane</keyword>
<dbReference type="InterPro" id="IPR045899">
    <property type="entry name" value="ATL71-like"/>
</dbReference>
<dbReference type="AlphaFoldDB" id="A0A9R1WHD5"/>
<dbReference type="Pfam" id="PF17123">
    <property type="entry name" value="zf-RING_11"/>
    <property type="match status" value="1"/>
</dbReference>
<accession>A0A9R1WHD5</accession>